<gene>
    <name evidence="1" type="ORF">KIN20_023752</name>
</gene>
<sequence>MNELDSRYYAGGETSFFNIANLGAAIDSCHDIMVVNPVAKLHVKWEPTDYGWCPRPEAALVLGRSPCCHLPRPFAWCTTGSFRHVPHYNTRNSSGRLNWVQKMSLPCKTISQIRSHLRAAQEHVDGRVVQPNPLYKIIIQALREACHFQFPFERPVVRYETLQMWPEKDRPVWFSDHDDSSRLSTAVVLTVLIFAAVTPRRFEHTGSSD</sequence>
<dbReference type="AlphaFoldDB" id="A0AAD5QT54"/>
<evidence type="ECO:0000313" key="1">
    <source>
        <dbReference type="EMBL" id="KAJ1363808.1"/>
    </source>
</evidence>
<dbReference type="Proteomes" id="UP001196413">
    <property type="component" value="Unassembled WGS sequence"/>
</dbReference>
<name>A0AAD5QT54_PARTN</name>
<accession>A0AAD5QT54</accession>
<keyword evidence="2" id="KW-1185">Reference proteome</keyword>
<organism evidence="1 2">
    <name type="scientific">Parelaphostrongylus tenuis</name>
    <name type="common">Meningeal worm</name>
    <dbReference type="NCBI Taxonomy" id="148309"/>
    <lineage>
        <taxon>Eukaryota</taxon>
        <taxon>Metazoa</taxon>
        <taxon>Ecdysozoa</taxon>
        <taxon>Nematoda</taxon>
        <taxon>Chromadorea</taxon>
        <taxon>Rhabditida</taxon>
        <taxon>Rhabditina</taxon>
        <taxon>Rhabditomorpha</taxon>
        <taxon>Strongyloidea</taxon>
        <taxon>Metastrongylidae</taxon>
        <taxon>Parelaphostrongylus</taxon>
    </lineage>
</organism>
<protein>
    <submittedName>
        <fullName evidence="1">Uncharacterized protein</fullName>
    </submittedName>
</protein>
<evidence type="ECO:0000313" key="2">
    <source>
        <dbReference type="Proteomes" id="UP001196413"/>
    </source>
</evidence>
<proteinExistence type="predicted"/>
<dbReference type="EMBL" id="JAHQIW010004802">
    <property type="protein sequence ID" value="KAJ1363808.1"/>
    <property type="molecule type" value="Genomic_DNA"/>
</dbReference>
<reference evidence="1" key="1">
    <citation type="submission" date="2021-06" db="EMBL/GenBank/DDBJ databases">
        <title>Parelaphostrongylus tenuis whole genome reference sequence.</title>
        <authorList>
            <person name="Garwood T.J."/>
            <person name="Larsen P.A."/>
            <person name="Fountain-Jones N.M."/>
            <person name="Garbe J.R."/>
            <person name="Macchietto M.G."/>
            <person name="Kania S.A."/>
            <person name="Gerhold R.W."/>
            <person name="Richards J.E."/>
            <person name="Wolf T.M."/>
        </authorList>
    </citation>
    <scope>NUCLEOTIDE SEQUENCE</scope>
    <source>
        <strain evidence="1">MNPRO001-30</strain>
        <tissue evidence="1">Meninges</tissue>
    </source>
</reference>
<comment type="caution">
    <text evidence="1">The sequence shown here is derived from an EMBL/GenBank/DDBJ whole genome shotgun (WGS) entry which is preliminary data.</text>
</comment>